<dbReference type="Proteomes" id="UP001165960">
    <property type="component" value="Unassembled WGS sequence"/>
</dbReference>
<reference evidence="1" key="1">
    <citation type="submission" date="2022-04" db="EMBL/GenBank/DDBJ databases">
        <title>Genome of the entomopathogenic fungus Entomophthora muscae.</title>
        <authorList>
            <person name="Elya C."/>
            <person name="Lovett B.R."/>
            <person name="Lee E."/>
            <person name="Macias A.M."/>
            <person name="Hajek A.E."/>
            <person name="De Bivort B.L."/>
            <person name="Kasson M.T."/>
            <person name="De Fine Licht H.H."/>
            <person name="Stajich J.E."/>
        </authorList>
    </citation>
    <scope>NUCLEOTIDE SEQUENCE</scope>
    <source>
        <strain evidence="1">Berkeley</strain>
    </source>
</reference>
<sequence length="182" mass="20230">MSEVESTCELKPSIEKQTLLYCRVCTMPPEYCEFGPAPEKCKKWLFDNESEVYDKLYSDAPSATDDGPTSAETRAARKARVTIKRIERNKRKFITSISGLEVLGVDLKKASKLFAGKLACGASVTKNNQGADEIVVQGDVSDFLLELIPKTWSTISEDKIDLVEDKKNKKTEEATAPTKSKK</sequence>
<accession>A0ACC2U2X2</accession>
<evidence type="ECO:0000313" key="2">
    <source>
        <dbReference type="Proteomes" id="UP001165960"/>
    </source>
</evidence>
<evidence type="ECO:0000313" key="1">
    <source>
        <dbReference type="EMBL" id="KAJ9081117.1"/>
    </source>
</evidence>
<name>A0ACC2U2X2_9FUNG</name>
<organism evidence="1 2">
    <name type="scientific">Entomophthora muscae</name>
    <dbReference type="NCBI Taxonomy" id="34485"/>
    <lineage>
        <taxon>Eukaryota</taxon>
        <taxon>Fungi</taxon>
        <taxon>Fungi incertae sedis</taxon>
        <taxon>Zoopagomycota</taxon>
        <taxon>Entomophthoromycotina</taxon>
        <taxon>Entomophthoromycetes</taxon>
        <taxon>Entomophthorales</taxon>
        <taxon>Entomophthoraceae</taxon>
        <taxon>Entomophthora</taxon>
    </lineage>
</organism>
<comment type="caution">
    <text evidence="1">The sequence shown here is derived from an EMBL/GenBank/DDBJ whole genome shotgun (WGS) entry which is preliminary data.</text>
</comment>
<dbReference type="EMBL" id="QTSX02001498">
    <property type="protein sequence ID" value="KAJ9081117.1"/>
    <property type="molecule type" value="Genomic_DNA"/>
</dbReference>
<gene>
    <name evidence="1" type="primary">TMA22_1</name>
    <name evidence="1" type="ORF">DSO57_1018139</name>
</gene>
<keyword evidence="2" id="KW-1185">Reference proteome</keyword>
<protein>
    <submittedName>
        <fullName evidence="1">Translation machinery-associated protein 22</fullName>
    </submittedName>
</protein>
<proteinExistence type="predicted"/>